<dbReference type="SUPFAM" id="SSF51735">
    <property type="entry name" value="NAD(P)-binding Rossmann-fold domains"/>
    <property type="match status" value="1"/>
</dbReference>
<organism evidence="4 5">
    <name type="scientific">Actinomadura craniellae</name>
    <dbReference type="NCBI Taxonomy" id="2231787"/>
    <lineage>
        <taxon>Bacteria</taxon>
        <taxon>Bacillati</taxon>
        <taxon>Actinomycetota</taxon>
        <taxon>Actinomycetes</taxon>
        <taxon>Streptosporangiales</taxon>
        <taxon>Thermomonosporaceae</taxon>
        <taxon>Actinomadura</taxon>
    </lineage>
</organism>
<keyword evidence="2 4" id="KW-0560">Oxidoreductase</keyword>
<protein>
    <recommendedName>
        <fullName evidence="2">dTDP-4-dehydrorhamnose reductase</fullName>
        <ecNumber evidence="2">1.1.1.133</ecNumber>
    </recommendedName>
</protein>
<dbReference type="EMBL" id="QLYX01000012">
    <property type="protein sequence ID" value="RAY12690.1"/>
    <property type="molecule type" value="Genomic_DNA"/>
</dbReference>
<comment type="function">
    <text evidence="2">Catalyzes the reduction of dTDP-6-deoxy-L-lyxo-4-hexulose to yield dTDP-L-rhamnose.</text>
</comment>
<dbReference type="Gene3D" id="3.40.50.720">
    <property type="entry name" value="NAD(P)-binding Rossmann-like Domain"/>
    <property type="match status" value="1"/>
</dbReference>
<dbReference type="UniPathway" id="UPA00124"/>
<comment type="pathway">
    <text evidence="2">Carbohydrate biosynthesis; dTDP-L-rhamnose biosynthesis.</text>
</comment>
<dbReference type="Gene3D" id="3.90.25.10">
    <property type="entry name" value="UDP-galactose 4-epimerase, domain 1"/>
    <property type="match status" value="1"/>
</dbReference>
<dbReference type="GO" id="GO:0005829">
    <property type="term" value="C:cytosol"/>
    <property type="evidence" value="ECO:0007669"/>
    <property type="project" value="TreeGrafter"/>
</dbReference>
<accession>A0A365H0T2</accession>
<dbReference type="Pfam" id="PF04321">
    <property type="entry name" value="RmlD_sub_bind"/>
    <property type="match status" value="1"/>
</dbReference>
<proteinExistence type="inferred from homology"/>
<dbReference type="EC" id="1.1.1.133" evidence="2"/>
<dbReference type="Proteomes" id="UP000251891">
    <property type="component" value="Unassembled WGS sequence"/>
</dbReference>
<feature type="domain" description="RmlD-like substrate binding" evidence="3">
    <location>
        <begin position="1"/>
        <end position="293"/>
    </location>
</feature>
<dbReference type="NCBIfam" id="TIGR01214">
    <property type="entry name" value="rmlD"/>
    <property type="match status" value="1"/>
</dbReference>
<evidence type="ECO:0000313" key="4">
    <source>
        <dbReference type="EMBL" id="RAY12690.1"/>
    </source>
</evidence>
<dbReference type="PANTHER" id="PTHR10491:SF4">
    <property type="entry name" value="METHIONINE ADENOSYLTRANSFERASE 2 SUBUNIT BETA"/>
    <property type="match status" value="1"/>
</dbReference>
<reference evidence="4 5" key="1">
    <citation type="submission" date="2018-06" db="EMBL/GenBank/DDBJ databases">
        <title>Actinomadura craniellae sp. nov. isolated from marine sponge Craniella sp.</title>
        <authorList>
            <person name="Li L."/>
            <person name="Xu Q.H."/>
            <person name="Lin H.W."/>
            <person name="Lu Y.H."/>
        </authorList>
    </citation>
    <scope>NUCLEOTIDE SEQUENCE [LARGE SCALE GENOMIC DNA]</scope>
    <source>
        <strain evidence="4 5">LHW63021</strain>
    </source>
</reference>
<name>A0A365H0T2_9ACTN</name>
<evidence type="ECO:0000256" key="1">
    <source>
        <dbReference type="ARBA" id="ARBA00010944"/>
    </source>
</evidence>
<dbReference type="InterPro" id="IPR029903">
    <property type="entry name" value="RmlD-like-bd"/>
</dbReference>
<dbReference type="AlphaFoldDB" id="A0A365H0T2"/>
<dbReference type="OrthoDB" id="9803892at2"/>
<comment type="similarity">
    <text evidence="1 2">Belongs to the dTDP-4-dehydrorhamnose reductase family.</text>
</comment>
<dbReference type="GO" id="GO:0008831">
    <property type="term" value="F:dTDP-4-dehydrorhamnose reductase activity"/>
    <property type="evidence" value="ECO:0007669"/>
    <property type="project" value="UniProtKB-EC"/>
</dbReference>
<dbReference type="InterPro" id="IPR005913">
    <property type="entry name" value="dTDP_dehydrorham_reduct"/>
</dbReference>
<keyword evidence="2" id="KW-0521">NADP</keyword>
<evidence type="ECO:0000313" key="5">
    <source>
        <dbReference type="Proteomes" id="UP000251891"/>
    </source>
</evidence>
<evidence type="ECO:0000256" key="2">
    <source>
        <dbReference type="RuleBase" id="RU364082"/>
    </source>
</evidence>
<keyword evidence="5" id="KW-1185">Reference proteome</keyword>
<dbReference type="GO" id="GO:0019305">
    <property type="term" value="P:dTDP-rhamnose biosynthetic process"/>
    <property type="evidence" value="ECO:0007669"/>
    <property type="project" value="UniProtKB-UniPathway"/>
</dbReference>
<dbReference type="InterPro" id="IPR036291">
    <property type="entry name" value="NAD(P)-bd_dom_sf"/>
</dbReference>
<gene>
    <name evidence="4" type="primary">rfbD</name>
    <name evidence="4" type="ORF">DPM19_24165</name>
</gene>
<sequence>MRWLVTGAGGLLGRDVVARLAGDAPGGDPDRDPGGDQVAALDRAGLDVTDLAAVRAAFAEHRPEVVVNCAAYTAVNDAESHESLALRINGDGPRNLAVACAEHGVRLVHISTDYVFPGDARTPYSEDHPPAPRNAYGRGKLAGERAVSALLPGSAAIVRTAWLYGAHGRSFVRTMIDLESRCDSVHVVADQYGQPSWSADVAGRVVALARTPGAAGIFHATNSGEATWFDLAREVFRLVGADPARVRPTTSEVYRTPAPRPAYTVLGHDRWKDVGMEPLRDWRGALHEALSRFGQAAATAGRGA</sequence>
<dbReference type="PANTHER" id="PTHR10491">
    <property type="entry name" value="DTDP-4-DEHYDRORHAMNOSE REDUCTASE"/>
    <property type="match status" value="1"/>
</dbReference>
<dbReference type="CDD" id="cd05254">
    <property type="entry name" value="dTDP_HR_like_SDR_e"/>
    <property type="match status" value="1"/>
</dbReference>
<evidence type="ECO:0000259" key="3">
    <source>
        <dbReference type="Pfam" id="PF04321"/>
    </source>
</evidence>
<dbReference type="RefSeq" id="WP_111870297.1">
    <property type="nucleotide sequence ID" value="NZ_QLYX01000012.1"/>
</dbReference>
<comment type="caution">
    <text evidence="4">The sequence shown here is derived from an EMBL/GenBank/DDBJ whole genome shotgun (WGS) entry which is preliminary data.</text>
</comment>